<keyword evidence="1" id="KW-0378">Hydrolase</keyword>
<proteinExistence type="predicted"/>
<accession>A0ACB7WMT6</accession>
<comment type="caution">
    <text evidence="1">The sequence shown here is derived from an EMBL/GenBank/DDBJ whole genome shotgun (WGS) entry which is preliminary data.</text>
</comment>
<dbReference type="EMBL" id="CM037013">
    <property type="protein sequence ID" value="KAH7689342.1"/>
    <property type="molecule type" value="Genomic_DNA"/>
</dbReference>
<keyword evidence="2" id="KW-1185">Reference proteome</keyword>
<organism evidence="1 2">
    <name type="scientific">Dioscorea alata</name>
    <name type="common">Purple yam</name>
    <dbReference type="NCBI Taxonomy" id="55571"/>
    <lineage>
        <taxon>Eukaryota</taxon>
        <taxon>Viridiplantae</taxon>
        <taxon>Streptophyta</taxon>
        <taxon>Embryophyta</taxon>
        <taxon>Tracheophyta</taxon>
        <taxon>Spermatophyta</taxon>
        <taxon>Magnoliopsida</taxon>
        <taxon>Liliopsida</taxon>
        <taxon>Dioscoreales</taxon>
        <taxon>Dioscoreaceae</taxon>
        <taxon>Dioscorea</taxon>
    </lineage>
</organism>
<dbReference type="Proteomes" id="UP000827976">
    <property type="component" value="Chromosome 3"/>
</dbReference>
<name>A0ACB7WMT6_DIOAL</name>
<reference evidence="2" key="1">
    <citation type="journal article" date="2022" name="Nat. Commun.">
        <title>Chromosome evolution and the genetic basis of agronomically important traits in greater yam.</title>
        <authorList>
            <person name="Bredeson J.V."/>
            <person name="Lyons J.B."/>
            <person name="Oniyinde I.O."/>
            <person name="Okereke N.R."/>
            <person name="Kolade O."/>
            <person name="Nnabue I."/>
            <person name="Nwadili C.O."/>
            <person name="Hribova E."/>
            <person name="Parker M."/>
            <person name="Nwogha J."/>
            <person name="Shu S."/>
            <person name="Carlson J."/>
            <person name="Kariba R."/>
            <person name="Muthemba S."/>
            <person name="Knop K."/>
            <person name="Barton G.J."/>
            <person name="Sherwood A.V."/>
            <person name="Lopez-Montes A."/>
            <person name="Asiedu R."/>
            <person name="Jamnadass R."/>
            <person name="Muchugi A."/>
            <person name="Goodstein D."/>
            <person name="Egesi C.N."/>
            <person name="Featherston J."/>
            <person name="Asfaw A."/>
            <person name="Simpson G.G."/>
            <person name="Dolezel J."/>
            <person name="Hendre P.S."/>
            <person name="Van Deynze A."/>
            <person name="Kumar P.L."/>
            <person name="Obidiegwu J.E."/>
            <person name="Bhattacharjee R."/>
            <person name="Rokhsar D.S."/>
        </authorList>
    </citation>
    <scope>NUCLEOTIDE SEQUENCE [LARGE SCALE GENOMIC DNA]</scope>
    <source>
        <strain evidence="2">cv. TDa95/00328</strain>
    </source>
</reference>
<protein>
    <submittedName>
        <fullName evidence="1">P-loop containing nucleoside triphosphate hydrolase protein</fullName>
    </submittedName>
</protein>
<evidence type="ECO:0000313" key="2">
    <source>
        <dbReference type="Proteomes" id="UP000827976"/>
    </source>
</evidence>
<gene>
    <name evidence="1" type="ORF">IHE45_03G091400</name>
</gene>
<evidence type="ECO:0000313" key="1">
    <source>
        <dbReference type="EMBL" id="KAH7689342.1"/>
    </source>
</evidence>
<sequence>MPSATLSALAGSLLSPLSKISLEKLISSLWDYLSSSPSPSSPDEAEKQQQLKDSLEALEDAKLTIRSMQSRIMKLFQKHKQNERVVGLHNKLKDVGYDIQDLESEMNYMELERKVQENNKAEEEEGDSSSSQFSGKRSFPFRLPTAILSKKKRRLPESSQSSSLSTDEDIVRQVNSILKQIKSIESRLKEETMLEELFDQITLNGVYDPREHHFTQNERVTTSSTNERKIYGRNDEIQWLIEFLTEPNVNNSSNVSVVPIVGMGGIGKTTLAQFVFNDSEIENHFDEKAWIYVSNHFDRCRITKEMLHVINPNVQRCSTSNLDFLERELQKHLTGKKFLLVLDDIWSDEWQWLLAHLQSSQAQVIKIIVTCRDPMVLRSIDERNKIILKGIDHQEYWSLFLNCAFAEDNPDNYSQELHDIGRCIVKKLMGSPLAAKTVGKLLGRDLTEKHWNDVLENDLWRLKIDAHDIMPALALSYYHLPPHLQPCFAYCSLKHSLYFQMEELIYMWIANGYIHESGSNSKTMHDIGEEYCHELLAMGFFDKVDSTMFKMHDLMHDLAQLVSHGEICIYKRGKDEKLSKNVRHVYVQGLIDPGLVCETNNLRTLVLSQAGGVSPFLNHEAFKRVRVLVIFDDTMQELPEAIYHLKHLQYLDLSSTSIKSIPESLCGLYQLRVLKLPQYLLTLPSQVHSLINLEILYTTNRKNGLMCMQLRNLNKLRGYLSIVALEIIHNKKEAAKAKLNERLHIKELNLHWNIDTVDRCKHAVQEEVLEGLQPHPNLEQLYIEGYMGSKTPSWLMTLALQRLQKLSLIKCKKWACLPAALGLLPSLMVLHLGDIGNITVEFDDSVTEMFPSLEFLKLYRATVSFKSMSSSASSSLTTPGHSKLFPRLQELTVDECEVNGLLLPKLSTLEILRLIDSPGLQSQVPRCLQNLTSLMEINLLLLKELKTETITEIGAQQQQESWVLPNLMNIFIYGCEVKSFMRDLLLRAPSLYTLRLSRCSPVSLLAVGRLSFLQEIILEEVELILEDLASVFLSLKRLQILKKSTIIFQNVPSSVTTQIHNCFPCLDILYIQECDEVNGLHWPISSQLAQCLYGLSSLTRLYLRRTKIKNFPTEVMVTLHALSSLSLTHCNELSSVEGLQALSSLISLTISSCPKFKSWCVEEMPALHVINISFCQDLESLPAWLHRLPSLRKLSIHQCPKFDSLPVGGLPSSLETLEIIKCDPDLMKRCQQEQSPEWLMIQHIPKQNYISEFISAENNQDDLFYQLSVNLSMLEPLQINCD</sequence>